<dbReference type="AlphaFoldDB" id="A0A914HUG3"/>
<organism evidence="1 2">
    <name type="scientific">Globodera rostochiensis</name>
    <name type="common">Golden nematode worm</name>
    <name type="synonym">Heterodera rostochiensis</name>
    <dbReference type="NCBI Taxonomy" id="31243"/>
    <lineage>
        <taxon>Eukaryota</taxon>
        <taxon>Metazoa</taxon>
        <taxon>Ecdysozoa</taxon>
        <taxon>Nematoda</taxon>
        <taxon>Chromadorea</taxon>
        <taxon>Rhabditida</taxon>
        <taxon>Tylenchina</taxon>
        <taxon>Tylenchomorpha</taxon>
        <taxon>Tylenchoidea</taxon>
        <taxon>Heteroderidae</taxon>
        <taxon>Heteroderinae</taxon>
        <taxon>Globodera</taxon>
    </lineage>
</organism>
<protein>
    <submittedName>
        <fullName evidence="2">Uncharacterized protein</fullName>
    </submittedName>
</protein>
<evidence type="ECO:0000313" key="1">
    <source>
        <dbReference type="Proteomes" id="UP000887572"/>
    </source>
</evidence>
<sequence length="93" mass="10476">MNETQLENCKMKLSTLVGEEELVTLEDLFPEVLQIGEVRILRDIRHENIVGVLDMFTAFLGAELAPVPSEEHTVRCDGGHRELCSFVVECQFG</sequence>
<keyword evidence="1" id="KW-1185">Reference proteome</keyword>
<dbReference type="Proteomes" id="UP000887572">
    <property type="component" value="Unplaced"/>
</dbReference>
<dbReference type="WBParaSite" id="Gr19_v10_g4774.t1">
    <property type="protein sequence ID" value="Gr19_v10_g4774.t1"/>
    <property type="gene ID" value="Gr19_v10_g4774"/>
</dbReference>
<reference evidence="2" key="1">
    <citation type="submission" date="2022-11" db="UniProtKB">
        <authorList>
            <consortium name="WormBaseParasite"/>
        </authorList>
    </citation>
    <scope>IDENTIFICATION</scope>
</reference>
<evidence type="ECO:0000313" key="2">
    <source>
        <dbReference type="WBParaSite" id="Gr19_v10_g4774.t1"/>
    </source>
</evidence>
<proteinExistence type="predicted"/>
<accession>A0A914HUG3</accession>
<name>A0A914HUG3_GLORO</name>